<dbReference type="Proteomes" id="UP000318138">
    <property type="component" value="Chromosome"/>
</dbReference>
<proteinExistence type="inferred from homology"/>
<dbReference type="AlphaFoldDB" id="A0A859FIB2"/>
<dbReference type="KEGG" id="psua:FLK61_35465"/>
<sequence length="170" mass="18818">MKTLILSDSHGWTDEVAEITARHQDVQAVIHCGDSELSADEKAIQGMNIVAGNCDMHHDFPEEWTGEIGGLRFFVGHGHLLQVKSTEMNLLYKAEEAEADIACFGHTHVAVATEEKGRILINPGSVRLPREYPVGTYVILEEKANAIDVNFYDTSGQFVEELSKTFSKNS</sequence>
<dbReference type="GO" id="GO:0016787">
    <property type="term" value="F:hydrolase activity"/>
    <property type="evidence" value="ECO:0007669"/>
    <property type="project" value="UniProtKB-UniRule"/>
</dbReference>
<accession>A0A859FIB2</accession>
<keyword evidence="2" id="KW-0479">Metal-binding</keyword>
<dbReference type="InterPro" id="IPR000979">
    <property type="entry name" value="Phosphodiesterase_MJ0936/Vps29"/>
</dbReference>
<dbReference type="Pfam" id="PF12850">
    <property type="entry name" value="Metallophos_2"/>
    <property type="match status" value="1"/>
</dbReference>
<dbReference type="EC" id="3.1.4.-" evidence="2"/>
<dbReference type="EMBL" id="CP041372">
    <property type="protein sequence ID" value="QKS71965.1"/>
    <property type="molecule type" value="Genomic_DNA"/>
</dbReference>
<dbReference type="InterPro" id="IPR024654">
    <property type="entry name" value="Calcineurin-like_PHP_lpxH"/>
</dbReference>
<name>A0A859FIB2_9BACI</name>
<evidence type="ECO:0000256" key="1">
    <source>
        <dbReference type="ARBA" id="ARBA00008950"/>
    </source>
</evidence>
<comment type="similarity">
    <text evidence="1 2">Belongs to the metallophosphoesterase superfamily. YfcE family.</text>
</comment>
<evidence type="ECO:0000313" key="5">
    <source>
        <dbReference type="Proteomes" id="UP000318138"/>
    </source>
</evidence>
<dbReference type="Gene3D" id="3.60.21.10">
    <property type="match status" value="1"/>
</dbReference>
<dbReference type="NCBIfam" id="TIGR00040">
    <property type="entry name" value="yfcE"/>
    <property type="match status" value="1"/>
</dbReference>
<evidence type="ECO:0000259" key="3">
    <source>
        <dbReference type="Pfam" id="PF12850"/>
    </source>
</evidence>
<feature type="domain" description="Calcineurin-like phosphoesterase" evidence="3">
    <location>
        <begin position="1"/>
        <end position="143"/>
    </location>
</feature>
<dbReference type="RefSeq" id="WP_176009948.1">
    <property type="nucleotide sequence ID" value="NZ_CP041372.2"/>
</dbReference>
<organism evidence="4 5">
    <name type="scientific">Paenalkalicoccus suaedae</name>
    <dbReference type="NCBI Taxonomy" id="2592382"/>
    <lineage>
        <taxon>Bacteria</taxon>
        <taxon>Bacillati</taxon>
        <taxon>Bacillota</taxon>
        <taxon>Bacilli</taxon>
        <taxon>Bacillales</taxon>
        <taxon>Bacillaceae</taxon>
        <taxon>Paenalkalicoccus</taxon>
    </lineage>
</organism>
<protein>
    <recommendedName>
        <fullName evidence="2">Phosphoesterase</fullName>
        <ecNumber evidence="2">3.1.4.-</ecNumber>
    </recommendedName>
</protein>
<dbReference type="PANTHER" id="PTHR11124">
    <property type="entry name" value="VACUOLAR SORTING PROTEIN VPS29"/>
    <property type="match status" value="1"/>
</dbReference>
<comment type="cofactor">
    <cofactor evidence="2">
        <name>a divalent metal cation</name>
        <dbReference type="ChEBI" id="CHEBI:60240"/>
    </cofactor>
</comment>
<dbReference type="SUPFAM" id="SSF56300">
    <property type="entry name" value="Metallo-dependent phosphatases"/>
    <property type="match status" value="1"/>
</dbReference>
<evidence type="ECO:0000313" key="4">
    <source>
        <dbReference type="EMBL" id="QKS71965.1"/>
    </source>
</evidence>
<dbReference type="InterPro" id="IPR029052">
    <property type="entry name" value="Metallo-depent_PP-like"/>
</dbReference>
<reference evidence="5" key="1">
    <citation type="submission" date="2019-07" db="EMBL/GenBank/DDBJ databases">
        <title>Bacillus alkalisoli sp. nov. isolated from saline soil.</title>
        <authorList>
            <person name="Sun J.-Q."/>
            <person name="Xu L."/>
        </authorList>
    </citation>
    <scope>NUCLEOTIDE SEQUENCE [LARGE SCALE GENOMIC DNA]</scope>
    <source>
        <strain evidence="5">M4U3P1</strain>
    </source>
</reference>
<gene>
    <name evidence="4" type="ORF">FLK61_35465</name>
</gene>
<dbReference type="GO" id="GO:0046872">
    <property type="term" value="F:metal ion binding"/>
    <property type="evidence" value="ECO:0007669"/>
    <property type="project" value="UniProtKB-KW"/>
</dbReference>
<evidence type="ECO:0000256" key="2">
    <source>
        <dbReference type="RuleBase" id="RU362039"/>
    </source>
</evidence>
<keyword evidence="5" id="KW-1185">Reference proteome</keyword>